<gene>
    <name evidence="2" type="ORF">AAFH96_24705</name>
</gene>
<evidence type="ECO:0000313" key="3">
    <source>
        <dbReference type="Proteomes" id="UP001582793"/>
    </source>
</evidence>
<feature type="transmembrane region" description="Helical" evidence="1">
    <location>
        <begin position="111"/>
        <end position="133"/>
    </location>
</feature>
<keyword evidence="1" id="KW-1133">Transmembrane helix</keyword>
<dbReference type="RefSeq" id="WP_375735785.1">
    <property type="nucleotide sequence ID" value="NZ_JBCGDC010000085.1"/>
</dbReference>
<keyword evidence="1" id="KW-0472">Membrane</keyword>
<feature type="transmembrane region" description="Helical" evidence="1">
    <location>
        <begin position="76"/>
        <end position="99"/>
    </location>
</feature>
<name>A0ABV5CW98_9ACTN</name>
<protein>
    <submittedName>
        <fullName evidence="2">Uncharacterized protein</fullName>
    </submittedName>
</protein>
<proteinExistence type="predicted"/>
<evidence type="ECO:0000313" key="2">
    <source>
        <dbReference type="EMBL" id="MFB6396282.1"/>
    </source>
</evidence>
<evidence type="ECO:0000256" key="1">
    <source>
        <dbReference type="SAM" id="Phobius"/>
    </source>
</evidence>
<reference evidence="2 3" key="1">
    <citation type="submission" date="2024-04" db="EMBL/GenBank/DDBJ databases">
        <title>Polymorphospora sp. isolated from Baiyangdian Lake in Xiong'an New Area.</title>
        <authorList>
            <person name="Zhang X."/>
            <person name="Liu J."/>
        </authorList>
    </citation>
    <scope>NUCLEOTIDE SEQUENCE [LARGE SCALE GENOMIC DNA]</scope>
    <source>
        <strain evidence="2 3">2-325</strain>
    </source>
</reference>
<dbReference type="EMBL" id="JBCGDC010000085">
    <property type="protein sequence ID" value="MFB6396282.1"/>
    <property type="molecule type" value="Genomic_DNA"/>
</dbReference>
<comment type="caution">
    <text evidence="2">The sequence shown here is derived from an EMBL/GenBank/DDBJ whole genome shotgun (WGS) entry which is preliminary data.</text>
</comment>
<accession>A0ABV5CW98</accession>
<keyword evidence="3" id="KW-1185">Reference proteome</keyword>
<dbReference type="Proteomes" id="UP001582793">
    <property type="component" value="Unassembled WGS sequence"/>
</dbReference>
<sequence length="214" mass="22395">MASVVPVVDESADRGDEFLDVVERPRADSTRLSQDPEGLYEGWNRLGQPRRALDYGASVTSTPREAETRIGPVGALLCRLVFLAICLPGPVLLAVALTLDPPPPPTDVGGLLAGGVLTTIVGVGFGAFGWRLVTRSRRDARRLSAAGVAATAEVLTVANHLGGEDPGLELHLRISGPGFATFEADVIRADDPGLVPGALLTAVVDPTDRLFAIT</sequence>
<organism evidence="2 3">
    <name type="scientific">Polymorphospora lycopeni</name>
    <dbReference type="NCBI Taxonomy" id="3140240"/>
    <lineage>
        <taxon>Bacteria</taxon>
        <taxon>Bacillati</taxon>
        <taxon>Actinomycetota</taxon>
        <taxon>Actinomycetes</taxon>
        <taxon>Micromonosporales</taxon>
        <taxon>Micromonosporaceae</taxon>
        <taxon>Polymorphospora</taxon>
    </lineage>
</organism>
<keyword evidence="1" id="KW-0812">Transmembrane</keyword>